<dbReference type="RefSeq" id="WP_168696000.1">
    <property type="nucleotide sequence ID" value="NZ_CP051206.1"/>
</dbReference>
<dbReference type="KEGG" id="dfs:HGD76_12665"/>
<keyword evidence="1" id="KW-1133">Transmembrane helix</keyword>
<feature type="transmembrane region" description="Helical" evidence="1">
    <location>
        <begin position="68"/>
        <end position="89"/>
    </location>
</feature>
<gene>
    <name evidence="2" type="ORF">HGD76_12665</name>
</gene>
<dbReference type="Proteomes" id="UP000502433">
    <property type="component" value="Chromosome"/>
</dbReference>
<protein>
    <submittedName>
        <fullName evidence="2">Uncharacterized protein</fullName>
    </submittedName>
</protein>
<name>A0A6H2C0S2_DOLFA</name>
<evidence type="ECO:0000256" key="1">
    <source>
        <dbReference type="SAM" id="Phobius"/>
    </source>
</evidence>
<proteinExistence type="predicted"/>
<dbReference type="AlphaFoldDB" id="A0A6H2C0S2"/>
<evidence type="ECO:0000313" key="3">
    <source>
        <dbReference type="Proteomes" id="UP000502433"/>
    </source>
</evidence>
<reference evidence="2 3" key="1">
    <citation type="submission" date="2020-04" db="EMBL/GenBank/DDBJ databases">
        <title>Genome-Wide Identification of 5-Methylcytosine Sites in Bacterial Genomes By High-Throughput Sequencing of MspJI Restriction Fragments.</title>
        <authorList>
            <person name="Wu V."/>
        </authorList>
    </citation>
    <scope>NUCLEOTIDE SEQUENCE [LARGE SCALE GENOMIC DNA]</scope>
    <source>
        <strain evidence="2 3">CCAP 1403/13f</strain>
    </source>
</reference>
<dbReference type="EMBL" id="CP051206">
    <property type="protein sequence ID" value="QJB44900.1"/>
    <property type="molecule type" value="Genomic_DNA"/>
</dbReference>
<sequence>MKSTNISSNKKIKIMRKNISFTMIRFNNLVRNPSFLIGSILFILSIFLIALSSLGGEKLSFYSISQDLGFNLLGTVCTFIAFEIILIRLKEIDEQQGVKLEFFNKIEFINTVAQLKQIQINIVSIRIMETWTDLLKDDKYKEIFVNAILNFIDKNPSSKIQILLLNPDNIDLVDARSNELKTASPEFININVADNIYINLREIQNINSQLELYGKVNQLEVKLYNSSPSLAIYMCTPHLFVTFFRSGKLSTMGKQLKLPVDSPVGGFINERFDEIWQDMRSITLEDFLYLKVEVIQGGITQRSYDHVMYIEYPQGYYIQNSALFNEIANKQDINIRVKQQEFRARNVFINDLPDSIKNLIKSKYPKTEDLFIILE</sequence>
<keyword evidence="1" id="KW-0812">Transmembrane</keyword>
<accession>A0A6H2C0S2</accession>
<keyword evidence="1" id="KW-0472">Membrane</keyword>
<evidence type="ECO:0000313" key="2">
    <source>
        <dbReference type="EMBL" id="QJB44900.1"/>
    </source>
</evidence>
<organism evidence="2 3">
    <name type="scientific">Dolichospermum flos-aquae CCAP 1403/13F</name>
    <dbReference type="NCBI Taxonomy" id="315271"/>
    <lineage>
        <taxon>Bacteria</taxon>
        <taxon>Bacillati</taxon>
        <taxon>Cyanobacteriota</taxon>
        <taxon>Cyanophyceae</taxon>
        <taxon>Nostocales</taxon>
        <taxon>Aphanizomenonaceae</taxon>
        <taxon>Dolichospermum</taxon>
    </lineage>
</organism>
<reference evidence="2 3" key="2">
    <citation type="submission" date="2020-04" db="EMBL/GenBank/DDBJ databases">
        <authorList>
            <person name="Fomenkov A."/>
            <person name="Anton B.P."/>
            <person name="Roberts R.J."/>
        </authorList>
    </citation>
    <scope>NUCLEOTIDE SEQUENCE [LARGE SCALE GENOMIC DNA]</scope>
    <source>
        <strain evidence="2 3">CCAP 1403/13f</strain>
    </source>
</reference>